<evidence type="ECO:0000256" key="3">
    <source>
        <dbReference type="ARBA" id="ARBA00022618"/>
    </source>
</evidence>
<comment type="similarity">
    <text evidence="10">Belongs to the MurCDEF family. MurF subfamily.</text>
</comment>
<gene>
    <name evidence="10" type="primary">murF</name>
    <name evidence="15" type="ORF">OW157_06300</name>
</gene>
<dbReference type="GO" id="GO:0005737">
    <property type="term" value="C:cytoplasm"/>
    <property type="evidence" value="ECO:0007669"/>
    <property type="project" value="UniProtKB-SubCell"/>
</dbReference>
<evidence type="ECO:0000256" key="10">
    <source>
        <dbReference type="HAMAP-Rule" id="MF_02019"/>
    </source>
</evidence>
<dbReference type="InterPro" id="IPR051046">
    <property type="entry name" value="MurCDEF_CellWall_CoF430Synth"/>
</dbReference>
<dbReference type="InterPro" id="IPR013221">
    <property type="entry name" value="Mur_ligase_cen"/>
</dbReference>
<feature type="binding site" evidence="10">
    <location>
        <begin position="112"/>
        <end position="118"/>
    </location>
    <ligand>
        <name>ATP</name>
        <dbReference type="ChEBI" id="CHEBI:30616"/>
    </ligand>
</feature>
<dbReference type="InterPro" id="IPR036565">
    <property type="entry name" value="Mur-like_cat_sf"/>
</dbReference>
<dbReference type="GO" id="GO:0071555">
    <property type="term" value="P:cell wall organization"/>
    <property type="evidence" value="ECO:0007669"/>
    <property type="project" value="UniProtKB-KW"/>
</dbReference>
<dbReference type="Gene3D" id="3.90.190.20">
    <property type="entry name" value="Mur ligase, C-terminal domain"/>
    <property type="match status" value="1"/>
</dbReference>
<keyword evidence="16" id="KW-1185">Reference proteome</keyword>
<dbReference type="Proteomes" id="UP001146670">
    <property type="component" value="Unassembled WGS sequence"/>
</dbReference>
<dbReference type="HAMAP" id="MF_02019">
    <property type="entry name" value="MurF"/>
    <property type="match status" value="1"/>
</dbReference>
<comment type="catalytic activity">
    <reaction evidence="11">
        <text>D-alanyl-D-alanine + UDP-N-acetyl-alpha-D-muramoyl-L-alanyl-gamma-D-glutamyl-meso-2,6-diaminopimelate + ATP = UDP-N-acetyl-alpha-D-muramoyl-L-alanyl-gamma-D-glutamyl-meso-2,6-diaminopimeloyl-D-alanyl-D-alanine + ADP + phosphate + H(+)</text>
        <dbReference type="Rhea" id="RHEA:28374"/>
        <dbReference type="ChEBI" id="CHEBI:15378"/>
        <dbReference type="ChEBI" id="CHEBI:30616"/>
        <dbReference type="ChEBI" id="CHEBI:43474"/>
        <dbReference type="ChEBI" id="CHEBI:57822"/>
        <dbReference type="ChEBI" id="CHEBI:61386"/>
        <dbReference type="ChEBI" id="CHEBI:83905"/>
        <dbReference type="ChEBI" id="CHEBI:456216"/>
        <dbReference type="EC" id="6.3.2.10"/>
    </reaction>
</comment>
<sequence>MRPLKINEIVKAVGAIDYSSAMRFDSVDSVAFDSRENQENGLFVPLQGIRDGHDFVDDAIANGAKATFWAKDLDQAPKNIGVIQVEDTLQALQDLAQYYLAEIAPKVVAVTGSSGKTTTKDMTAAVLSAGFNVHKTEGNYNNEIGLPMTILAMPEATEVLVLEMGMSGRGEIDLLSRLAQPDVAIITMIGESHIEYLGSRKNIAKAKLEILSGLKADGTFIYPGEEDLINQELNNQMTQDLISVGTSDTQNVYAMDIVLDQYHAGFTTNLSPTCHMDLPVTGAYNVQNALYALATAYVFGLSMEQVQEKLAHFKLTANRMEWFQGYNDAQILNDAYNANPSAMRAVISNLAMLPSNDGAKKVLVLGDMLELGEDSATWHASVAQDIDQEVFSEVFLFGPEMQALETALSDKGYTSDNLHYFPDDKEALIATLKAVLAPQDLVLVKASNGTGLLELVDALRLDIEK</sequence>
<dbReference type="AlphaFoldDB" id="A0A9X3FQJ1"/>
<comment type="function">
    <text evidence="10 11">Involved in cell wall formation. Catalyzes the final step in the synthesis of UDP-N-acetylmuramoyl-pentapeptide, the precursor of murein.</text>
</comment>
<dbReference type="InterPro" id="IPR000713">
    <property type="entry name" value="Mur_ligase_N"/>
</dbReference>
<keyword evidence="4 10" id="KW-0547">Nucleotide-binding</keyword>
<dbReference type="InterPro" id="IPR004101">
    <property type="entry name" value="Mur_ligase_C"/>
</dbReference>
<dbReference type="SUPFAM" id="SSF53244">
    <property type="entry name" value="MurD-like peptide ligases, peptide-binding domain"/>
    <property type="match status" value="1"/>
</dbReference>
<evidence type="ECO:0000313" key="15">
    <source>
        <dbReference type="EMBL" id="MCZ0726171.1"/>
    </source>
</evidence>
<comment type="pathway">
    <text evidence="10 11">Cell wall biogenesis; peptidoglycan biosynthesis.</text>
</comment>
<dbReference type="InterPro" id="IPR035911">
    <property type="entry name" value="MurE/MurF_N"/>
</dbReference>
<dbReference type="InterPro" id="IPR036615">
    <property type="entry name" value="Mur_ligase_C_dom_sf"/>
</dbReference>
<feature type="domain" description="Mur ligase N-terminal catalytic" evidence="12">
    <location>
        <begin position="29"/>
        <end position="98"/>
    </location>
</feature>
<evidence type="ECO:0000256" key="4">
    <source>
        <dbReference type="ARBA" id="ARBA00022741"/>
    </source>
</evidence>
<reference evidence="15" key="1">
    <citation type="submission" date="2022-12" db="EMBL/GenBank/DDBJ databases">
        <title>Description and comparative metabolic analysis of Aerococcus sp. nov., isolated from the feces of a pig.</title>
        <authorList>
            <person name="Chang Y.-H."/>
        </authorList>
    </citation>
    <scope>NUCLEOTIDE SEQUENCE</scope>
    <source>
        <strain evidence="15">YH-aer222</strain>
    </source>
</reference>
<name>A0A9X3FQJ1_9LACT</name>
<dbReference type="EC" id="6.3.2.10" evidence="10 11"/>
<dbReference type="InterPro" id="IPR005863">
    <property type="entry name" value="UDP-N-AcMur_synth"/>
</dbReference>
<comment type="subcellular location">
    <subcellularLocation>
        <location evidence="10 11">Cytoplasm</location>
    </subcellularLocation>
</comment>
<dbReference type="Gene3D" id="3.40.1190.10">
    <property type="entry name" value="Mur-like, catalytic domain"/>
    <property type="match status" value="1"/>
</dbReference>
<dbReference type="Gene3D" id="3.40.1390.10">
    <property type="entry name" value="MurE/MurF, N-terminal domain"/>
    <property type="match status" value="1"/>
</dbReference>
<evidence type="ECO:0000256" key="9">
    <source>
        <dbReference type="ARBA" id="ARBA00023316"/>
    </source>
</evidence>
<dbReference type="Pfam" id="PF01225">
    <property type="entry name" value="Mur_ligase"/>
    <property type="match status" value="1"/>
</dbReference>
<dbReference type="SUPFAM" id="SSF63418">
    <property type="entry name" value="MurE/MurF N-terminal domain"/>
    <property type="match status" value="1"/>
</dbReference>
<evidence type="ECO:0000256" key="8">
    <source>
        <dbReference type="ARBA" id="ARBA00023306"/>
    </source>
</evidence>
<accession>A0A9X3FQJ1</accession>
<dbReference type="GO" id="GO:0005524">
    <property type="term" value="F:ATP binding"/>
    <property type="evidence" value="ECO:0007669"/>
    <property type="project" value="UniProtKB-UniRule"/>
</dbReference>
<evidence type="ECO:0000256" key="1">
    <source>
        <dbReference type="ARBA" id="ARBA00022490"/>
    </source>
</evidence>
<keyword evidence="8 10" id="KW-0131">Cell cycle</keyword>
<evidence type="ECO:0000259" key="12">
    <source>
        <dbReference type="Pfam" id="PF01225"/>
    </source>
</evidence>
<dbReference type="PANTHER" id="PTHR43024:SF1">
    <property type="entry name" value="UDP-N-ACETYLMURAMOYL-TRIPEPTIDE--D-ALANYL-D-ALANINE LIGASE"/>
    <property type="match status" value="1"/>
</dbReference>
<keyword evidence="5 10" id="KW-0067">ATP-binding</keyword>
<feature type="domain" description="Mur ligase C-terminal" evidence="13">
    <location>
        <begin position="318"/>
        <end position="447"/>
    </location>
</feature>
<evidence type="ECO:0000259" key="14">
    <source>
        <dbReference type="Pfam" id="PF08245"/>
    </source>
</evidence>
<comment type="caution">
    <text evidence="15">The sequence shown here is derived from an EMBL/GenBank/DDBJ whole genome shotgun (WGS) entry which is preliminary data.</text>
</comment>
<dbReference type="PANTHER" id="PTHR43024">
    <property type="entry name" value="UDP-N-ACETYLMURAMOYL-TRIPEPTIDE--D-ALANYL-D-ALANINE LIGASE"/>
    <property type="match status" value="1"/>
</dbReference>
<protein>
    <recommendedName>
        <fullName evidence="10 11">UDP-N-acetylmuramoyl-tripeptide--D-alanyl-D-alanine ligase</fullName>
        <ecNumber evidence="10 11">6.3.2.10</ecNumber>
    </recommendedName>
    <alternativeName>
        <fullName evidence="10">D-alanyl-D-alanine-adding enzyme</fullName>
    </alternativeName>
</protein>
<dbReference type="Pfam" id="PF08245">
    <property type="entry name" value="Mur_ligase_M"/>
    <property type="match status" value="1"/>
</dbReference>
<evidence type="ECO:0000256" key="6">
    <source>
        <dbReference type="ARBA" id="ARBA00022960"/>
    </source>
</evidence>
<organism evidence="15 16">
    <name type="scientific">Aerococcus kribbianus</name>
    <dbReference type="NCBI Taxonomy" id="2999064"/>
    <lineage>
        <taxon>Bacteria</taxon>
        <taxon>Bacillati</taxon>
        <taxon>Bacillota</taxon>
        <taxon>Bacilli</taxon>
        <taxon>Lactobacillales</taxon>
        <taxon>Aerococcaceae</taxon>
        <taxon>Aerococcus</taxon>
    </lineage>
</organism>
<dbReference type="GO" id="GO:0008360">
    <property type="term" value="P:regulation of cell shape"/>
    <property type="evidence" value="ECO:0007669"/>
    <property type="project" value="UniProtKB-KW"/>
</dbReference>
<dbReference type="GO" id="GO:0009252">
    <property type="term" value="P:peptidoglycan biosynthetic process"/>
    <property type="evidence" value="ECO:0007669"/>
    <property type="project" value="UniProtKB-UniRule"/>
</dbReference>
<keyword evidence="3 10" id="KW-0132">Cell division</keyword>
<dbReference type="RefSeq" id="WP_268752502.1">
    <property type="nucleotide sequence ID" value="NZ_JAPRFQ010000003.1"/>
</dbReference>
<proteinExistence type="inferred from homology"/>
<dbReference type="GO" id="GO:0047480">
    <property type="term" value="F:UDP-N-acetylmuramoyl-tripeptide-D-alanyl-D-alanine ligase activity"/>
    <property type="evidence" value="ECO:0007669"/>
    <property type="project" value="UniProtKB-UniRule"/>
</dbReference>
<dbReference type="GO" id="GO:0051301">
    <property type="term" value="P:cell division"/>
    <property type="evidence" value="ECO:0007669"/>
    <property type="project" value="UniProtKB-KW"/>
</dbReference>
<dbReference type="Pfam" id="PF02875">
    <property type="entry name" value="Mur_ligase_C"/>
    <property type="match status" value="1"/>
</dbReference>
<evidence type="ECO:0000256" key="11">
    <source>
        <dbReference type="RuleBase" id="RU004136"/>
    </source>
</evidence>
<evidence type="ECO:0000256" key="2">
    <source>
        <dbReference type="ARBA" id="ARBA00022598"/>
    </source>
</evidence>
<evidence type="ECO:0000256" key="5">
    <source>
        <dbReference type="ARBA" id="ARBA00022840"/>
    </source>
</evidence>
<comment type="catalytic activity">
    <reaction evidence="10">
        <text>UDP-N-acetyl-alpha-D-muramoyl-L-alanyl-gamma-D-glutamyl-L-lysine + D-alanyl-D-alanine + ATP = UDP-N-acetyl-alpha-D-muramoyl-L-alanyl-gamma-D-glutamyl-L-lysyl-D-alanyl-D-alanine + ADP + phosphate + H(+)</text>
        <dbReference type="Rhea" id="RHEA:16085"/>
        <dbReference type="ChEBI" id="CHEBI:15378"/>
        <dbReference type="ChEBI" id="CHEBI:30616"/>
        <dbReference type="ChEBI" id="CHEBI:43474"/>
        <dbReference type="ChEBI" id="CHEBI:57822"/>
        <dbReference type="ChEBI" id="CHEBI:70758"/>
        <dbReference type="ChEBI" id="CHEBI:83903"/>
        <dbReference type="ChEBI" id="CHEBI:456216"/>
        <dbReference type="EC" id="6.3.2.10"/>
    </reaction>
</comment>
<keyword evidence="9 10" id="KW-0961">Cell wall biogenesis/degradation</keyword>
<evidence type="ECO:0000259" key="13">
    <source>
        <dbReference type="Pfam" id="PF02875"/>
    </source>
</evidence>
<dbReference type="NCBIfam" id="TIGR01143">
    <property type="entry name" value="murF"/>
    <property type="match status" value="1"/>
</dbReference>
<keyword evidence="1 10" id="KW-0963">Cytoplasm</keyword>
<evidence type="ECO:0000256" key="7">
    <source>
        <dbReference type="ARBA" id="ARBA00022984"/>
    </source>
</evidence>
<keyword evidence="7 10" id="KW-0573">Peptidoglycan synthesis</keyword>
<keyword evidence="6 10" id="KW-0133">Cell shape</keyword>
<dbReference type="SUPFAM" id="SSF53623">
    <property type="entry name" value="MurD-like peptide ligases, catalytic domain"/>
    <property type="match status" value="1"/>
</dbReference>
<evidence type="ECO:0000313" key="16">
    <source>
        <dbReference type="Proteomes" id="UP001146670"/>
    </source>
</evidence>
<keyword evidence="2 10" id="KW-0436">Ligase</keyword>
<dbReference type="EMBL" id="JAPRFR010000003">
    <property type="protein sequence ID" value="MCZ0726171.1"/>
    <property type="molecule type" value="Genomic_DNA"/>
</dbReference>
<feature type="domain" description="Mur ligase central" evidence="14">
    <location>
        <begin position="110"/>
        <end position="296"/>
    </location>
</feature>